<dbReference type="PROSITE" id="PS51293">
    <property type="entry name" value="SANT"/>
    <property type="match status" value="1"/>
</dbReference>
<dbReference type="InterPro" id="IPR009057">
    <property type="entry name" value="Homeodomain-like_sf"/>
</dbReference>
<evidence type="ECO:0000256" key="2">
    <source>
        <dbReference type="SAM" id="MobiDB-lite"/>
    </source>
</evidence>
<feature type="compositionally biased region" description="Basic and acidic residues" evidence="2">
    <location>
        <begin position="1"/>
        <end position="12"/>
    </location>
</feature>
<feature type="region of interest" description="Disordered" evidence="2">
    <location>
        <begin position="1"/>
        <end position="29"/>
    </location>
</feature>
<dbReference type="CDD" id="cd00167">
    <property type="entry name" value="SANT"/>
    <property type="match status" value="1"/>
</dbReference>
<dbReference type="Pfam" id="PF00249">
    <property type="entry name" value="Myb_DNA-binding"/>
    <property type="match status" value="1"/>
</dbReference>
<evidence type="ECO:0000256" key="1">
    <source>
        <dbReference type="ARBA" id="ARBA00004123"/>
    </source>
</evidence>
<name>A0A2S2Q3Y4_9HEMI</name>
<proteinExistence type="predicted"/>
<dbReference type="EMBL" id="GGMS01003233">
    <property type="protein sequence ID" value="MBY72436.1"/>
    <property type="molecule type" value="Transcribed_RNA"/>
</dbReference>
<evidence type="ECO:0000259" key="3">
    <source>
        <dbReference type="PROSITE" id="PS51293"/>
    </source>
</evidence>
<dbReference type="SUPFAM" id="SSF46689">
    <property type="entry name" value="Homeodomain-like"/>
    <property type="match status" value="1"/>
</dbReference>
<dbReference type="GO" id="GO:0005634">
    <property type="term" value="C:nucleus"/>
    <property type="evidence" value="ECO:0007669"/>
    <property type="project" value="UniProtKB-SubCell"/>
</dbReference>
<protein>
    <recommendedName>
        <fullName evidence="3">SANT domain-containing protein</fullName>
    </recommendedName>
</protein>
<dbReference type="InterPro" id="IPR001005">
    <property type="entry name" value="SANT/Myb"/>
</dbReference>
<dbReference type="InterPro" id="IPR017884">
    <property type="entry name" value="SANT_dom"/>
</dbReference>
<accession>A0A2S2Q3Y4</accession>
<evidence type="ECO:0000313" key="4">
    <source>
        <dbReference type="EMBL" id="MBY72436.1"/>
    </source>
</evidence>
<organism evidence="4">
    <name type="scientific">Sipha flava</name>
    <name type="common">yellow sugarcane aphid</name>
    <dbReference type="NCBI Taxonomy" id="143950"/>
    <lineage>
        <taxon>Eukaryota</taxon>
        <taxon>Metazoa</taxon>
        <taxon>Ecdysozoa</taxon>
        <taxon>Arthropoda</taxon>
        <taxon>Hexapoda</taxon>
        <taxon>Insecta</taxon>
        <taxon>Pterygota</taxon>
        <taxon>Neoptera</taxon>
        <taxon>Paraneoptera</taxon>
        <taxon>Hemiptera</taxon>
        <taxon>Sternorrhyncha</taxon>
        <taxon>Aphidomorpha</taxon>
        <taxon>Aphidoidea</taxon>
        <taxon>Aphididae</taxon>
        <taxon>Sipha</taxon>
    </lineage>
</organism>
<feature type="domain" description="SANT" evidence="3">
    <location>
        <begin position="25"/>
        <end position="77"/>
    </location>
</feature>
<dbReference type="AlphaFoldDB" id="A0A2S2Q3Y4"/>
<sequence length="276" mass="32628">MAEDRESSDRKHEKSKKRDRPTAKAIPRNWTEEEKLQLAEAIDMFGLSDPKRLASRIPTKSTNQVVQMLRQLRSKNRREIESLDMKDLRFVVLNDMDDLFLAGGTKPLQVMDKWMNYLESFYGNEQQYDKFKLFSKAFLIISECMPPEKSCVDNIDFRKVYYFLYRVFNNYYLSKNYRDAHMDKYLHDLFLRVLEDIEYTSDNEKIAMHNLVSNWTSVNRNNSLKVYGKQAVKKFENETEDVKPILEKTEFNVVSHPMIPSFNPLCFKSDNSCSDG</sequence>
<gene>
    <name evidence="4" type="ORF">g.114867</name>
</gene>
<reference evidence="4" key="1">
    <citation type="submission" date="2018-04" db="EMBL/GenBank/DDBJ databases">
        <title>Transcriptome assembly of Sipha flava.</title>
        <authorList>
            <person name="Scully E.D."/>
            <person name="Geib S.M."/>
            <person name="Palmer N.A."/>
            <person name="Koch K."/>
            <person name="Bradshaw J."/>
            <person name="Heng-Moss T."/>
            <person name="Sarath G."/>
        </authorList>
    </citation>
    <scope>NUCLEOTIDE SEQUENCE</scope>
</reference>
<comment type="subcellular location">
    <subcellularLocation>
        <location evidence="1">Nucleus</location>
    </subcellularLocation>
</comment>
<dbReference type="SMART" id="SM00717">
    <property type="entry name" value="SANT"/>
    <property type="match status" value="1"/>
</dbReference>